<accession>L8WIR0</accession>
<dbReference type="HOGENOM" id="CLU_3088929_0_0_1"/>
<evidence type="ECO:0000313" key="2">
    <source>
        <dbReference type="Proteomes" id="UP000011668"/>
    </source>
</evidence>
<gene>
    <name evidence="1" type="ORF">AG1IA_09731</name>
</gene>
<sequence>MLKIQLWASSSKHWRSSLHKRDYVGQRPQGLNVPPSCYPAPHVRSACLLRVR</sequence>
<keyword evidence="2" id="KW-1185">Reference proteome</keyword>
<proteinExistence type="predicted"/>
<protein>
    <submittedName>
        <fullName evidence="1">Uncharacterized protein</fullName>
    </submittedName>
</protein>
<dbReference type="Proteomes" id="UP000011668">
    <property type="component" value="Unassembled WGS sequence"/>
</dbReference>
<dbReference type="AlphaFoldDB" id="L8WIR0"/>
<reference evidence="1 2" key="1">
    <citation type="journal article" date="2013" name="Nat. Commun.">
        <title>The evolution and pathogenic mechanisms of the rice sheath blight pathogen.</title>
        <authorList>
            <person name="Zheng A."/>
            <person name="Lin R."/>
            <person name="Xu L."/>
            <person name="Qin P."/>
            <person name="Tang C."/>
            <person name="Ai P."/>
            <person name="Zhang D."/>
            <person name="Liu Y."/>
            <person name="Sun Z."/>
            <person name="Feng H."/>
            <person name="Wang Y."/>
            <person name="Chen Y."/>
            <person name="Liang X."/>
            <person name="Fu R."/>
            <person name="Li Q."/>
            <person name="Zhang J."/>
            <person name="Yu X."/>
            <person name="Xie Z."/>
            <person name="Ding L."/>
            <person name="Guan P."/>
            <person name="Tang J."/>
            <person name="Liang Y."/>
            <person name="Wang S."/>
            <person name="Deng Q."/>
            <person name="Li S."/>
            <person name="Zhu J."/>
            <person name="Wang L."/>
            <person name="Liu H."/>
            <person name="Li P."/>
        </authorList>
    </citation>
    <scope>NUCLEOTIDE SEQUENCE [LARGE SCALE GENOMIC DNA]</scope>
    <source>
        <strain evidence="2">AG-1 IA</strain>
    </source>
</reference>
<organism evidence="1 2">
    <name type="scientific">Thanatephorus cucumeris (strain AG1-IA)</name>
    <name type="common">Rice sheath blight fungus</name>
    <name type="synonym">Rhizoctonia solani</name>
    <dbReference type="NCBI Taxonomy" id="983506"/>
    <lineage>
        <taxon>Eukaryota</taxon>
        <taxon>Fungi</taxon>
        <taxon>Dikarya</taxon>
        <taxon>Basidiomycota</taxon>
        <taxon>Agaricomycotina</taxon>
        <taxon>Agaricomycetes</taxon>
        <taxon>Cantharellales</taxon>
        <taxon>Ceratobasidiaceae</taxon>
        <taxon>Rhizoctonia</taxon>
        <taxon>Rhizoctonia solani AG-1</taxon>
    </lineage>
</organism>
<name>L8WIR0_THACA</name>
<dbReference type="EMBL" id="AFRT01003899">
    <property type="protein sequence ID" value="ELU36239.1"/>
    <property type="molecule type" value="Genomic_DNA"/>
</dbReference>
<evidence type="ECO:0000313" key="1">
    <source>
        <dbReference type="EMBL" id="ELU36239.1"/>
    </source>
</evidence>
<comment type="caution">
    <text evidence="1">The sequence shown here is derived from an EMBL/GenBank/DDBJ whole genome shotgun (WGS) entry which is preliminary data.</text>
</comment>